<dbReference type="AlphaFoldDB" id="A0A368LP92"/>
<keyword evidence="4" id="KW-1185">Reference proteome</keyword>
<feature type="signal peptide" evidence="2">
    <location>
        <begin position="1"/>
        <end position="20"/>
    </location>
</feature>
<feature type="transmembrane region" description="Helical" evidence="1">
    <location>
        <begin position="28"/>
        <end position="43"/>
    </location>
</feature>
<evidence type="ECO:0000256" key="2">
    <source>
        <dbReference type="SAM" id="SignalP"/>
    </source>
</evidence>
<sequence length="167" mass="19046">MMKRFSLINFILFQSSWALAATLPANAPFFMLILLGVHFLLTPSRMDDVFLLLCALIGIALDQTFIAFSLLDVGQNWVPFWLILLWGHFILCLNHSLKWLRQLNIIVIGLLGAVAGTFSYWMGWRLGVFDTQFTTGLFLVSYTLAWGILLPIFCQLANRIQNRHAHS</sequence>
<proteinExistence type="predicted"/>
<keyword evidence="2" id="KW-0732">Signal</keyword>
<accession>A0A368LP92</accession>
<dbReference type="OrthoDB" id="6522758at2"/>
<keyword evidence="1" id="KW-0472">Membrane</keyword>
<gene>
    <name evidence="3" type="ORF">CIK83_08430</name>
</gene>
<name>A0A368LP92_9VIBR</name>
<comment type="caution">
    <text evidence="3">The sequence shown here is derived from an EMBL/GenBank/DDBJ whole genome shotgun (WGS) entry which is preliminary data.</text>
</comment>
<feature type="transmembrane region" description="Helical" evidence="1">
    <location>
        <begin position="77"/>
        <end position="93"/>
    </location>
</feature>
<feature type="transmembrane region" description="Helical" evidence="1">
    <location>
        <begin position="50"/>
        <end position="71"/>
    </location>
</feature>
<feature type="transmembrane region" description="Helical" evidence="1">
    <location>
        <begin position="105"/>
        <end position="124"/>
    </location>
</feature>
<dbReference type="Pfam" id="PF11086">
    <property type="entry name" value="DUF2878"/>
    <property type="match status" value="1"/>
</dbReference>
<feature type="transmembrane region" description="Helical" evidence="1">
    <location>
        <begin position="136"/>
        <end position="157"/>
    </location>
</feature>
<keyword evidence="1" id="KW-1133">Transmembrane helix</keyword>
<feature type="chain" id="PRO_5016844064" evidence="2">
    <location>
        <begin position="21"/>
        <end position="167"/>
    </location>
</feature>
<keyword evidence="1" id="KW-0812">Transmembrane</keyword>
<evidence type="ECO:0000313" key="3">
    <source>
        <dbReference type="EMBL" id="RCS73635.1"/>
    </source>
</evidence>
<organism evidence="3 4">
    <name type="scientific">Vibrio casei</name>
    <dbReference type="NCBI Taxonomy" id="673372"/>
    <lineage>
        <taxon>Bacteria</taxon>
        <taxon>Pseudomonadati</taxon>
        <taxon>Pseudomonadota</taxon>
        <taxon>Gammaproteobacteria</taxon>
        <taxon>Vibrionales</taxon>
        <taxon>Vibrionaceae</taxon>
        <taxon>Vibrio</taxon>
    </lineage>
</organism>
<dbReference type="Proteomes" id="UP000252479">
    <property type="component" value="Unassembled WGS sequence"/>
</dbReference>
<protein>
    <submittedName>
        <fullName evidence="3">DUF2878 domain-containing protein</fullName>
    </submittedName>
</protein>
<reference evidence="3 4" key="1">
    <citation type="journal article" date="2017" name="Elife">
        <title>Extensive horizontal gene transfer in cheese-associated bacteria.</title>
        <authorList>
            <person name="Bonham K.S."/>
            <person name="Wolfe B.E."/>
            <person name="Dutton R.J."/>
        </authorList>
    </citation>
    <scope>NUCLEOTIDE SEQUENCE [LARGE SCALE GENOMIC DNA]</scope>
    <source>
        <strain evidence="3 4">JB196</strain>
    </source>
</reference>
<evidence type="ECO:0000256" key="1">
    <source>
        <dbReference type="SAM" id="Phobius"/>
    </source>
</evidence>
<dbReference type="EMBL" id="QPGL01000001">
    <property type="protein sequence ID" value="RCS73635.1"/>
    <property type="molecule type" value="Genomic_DNA"/>
</dbReference>
<dbReference type="InterPro" id="IPR021306">
    <property type="entry name" value="DUF2878"/>
</dbReference>
<evidence type="ECO:0000313" key="4">
    <source>
        <dbReference type="Proteomes" id="UP000252479"/>
    </source>
</evidence>